<protein>
    <submittedName>
        <fullName evidence="2">Unannotated protein</fullName>
    </submittedName>
</protein>
<dbReference type="AlphaFoldDB" id="A0A6J5ZJ54"/>
<keyword evidence="1" id="KW-0472">Membrane</keyword>
<evidence type="ECO:0000313" key="2">
    <source>
        <dbReference type="EMBL" id="CAB4339673.1"/>
    </source>
</evidence>
<gene>
    <name evidence="2" type="ORF">UFOPK3522_00476</name>
</gene>
<reference evidence="2" key="1">
    <citation type="submission" date="2020-05" db="EMBL/GenBank/DDBJ databases">
        <authorList>
            <person name="Chiriac C."/>
            <person name="Salcher M."/>
            <person name="Ghai R."/>
            <person name="Kavagutti S V."/>
        </authorList>
    </citation>
    <scope>NUCLEOTIDE SEQUENCE</scope>
</reference>
<proteinExistence type="predicted"/>
<sequence>MFDLRETDGQGTVELVALLPLIAALVIGSWQAIVIGQSWWLVGVAARAAARAQVIGASPASAARRALPRGARGRLVVLRRGAGELTVRLAVPAVVGGMRLGSATARVAVPAGSP</sequence>
<keyword evidence="1" id="KW-1133">Transmembrane helix</keyword>
<accession>A0A6J5ZJ54</accession>
<feature type="transmembrane region" description="Helical" evidence="1">
    <location>
        <begin position="15"/>
        <end position="42"/>
    </location>
</feature>
<evidence type="ECO:0000256" key="1">
    <source>
        <dbReference type="SAM" id="Phobius"/>
    </source>
</evidence>
<organism evidence="2">
    <name type="scientific">freshwater metagenome</name>
    <dbReference type="NCBI Taxonomy" id="449393"/>
    <lineage>
        <taxon>unclassified sequences</taxon>
        <taxon>metagenomes</taxon>
        <taxon>ecological metagenomes</taxon>
    </lineage>
</organism>
<name>A0A6J5ZJ54_9ZZZZ</name>
<dbReference type="EMBL" id="CAESAO010000026">
    <property type="protein sequence ID" value="CAB4339673.1"/>
    <property type="molecule type" value="Genomic_DNA"/>
</dbReference>
<keyword evidence="1" id="KW-0812">Transmembrane</keyword>